<dbReference type="AlphaFoldDB" id="A0A9P0GQX1"/>
<dbReference type="Gene3D" id="1.10.150.170">
    <property type="entry name" value="Putative methyltransferase TM0872, insert domain"/>
    <property type="match status" value="1"/>
</dbReference>
<evidence type="ECO:0000313" key="5">
    <source>
        <dbReference type="EMBL" id="CAH1163343.1"/>
    </source>
</evidence>
<dbReference type="Pfam" id="PF01795">
    <property type="entry name" value="Methyltransf_5"/>
    <property type="match status" value="1"/>
</dbReference>
<evidence type="ECO:0008006" key="7">
    <source>
        <dbReference type="Google" id="ProtNLM"/>
    </source>
</evidence>
<dbReference type="SUPFAM" id="SSF81799">
    <property type="entry name" value="Putative methyltransferase TM0872, insert domain"/>
    <property type="match status" value="1"/>
</dbReference>
<name>A0A9P0GQX1_PHACE</name>
<evidence type="ECO:0000313" key="6">
    <source>
        <dbReference type="Proteomes" id="UP001153737"/>
    </source>
</evidence>
<comment type="similarity">
    <text evidence="1">Belongs to the methyltransferase superfamily. RsmH family.</text>
</comment>
<evidence type="ECO:0000256" key="3">
    <source>
        <dbReference type="ARBA" id="ARBA00022679"/>
    </source>
</evidence>
<accession>A0A9P0GQX1</accession>
<dbReference type="InterPro" id="IPR002903">
    <property type="entry name" value="RsmH"/>
</dbReference>
<dbReference type="EMBL" id="OU896710">
    <property type="protein sequence ID" value="CAH1163343.1"/>
    <property type="molecule type" value="Genomic_DNA"/>
</dbReference>
<dbReference type="HAMAP" id="MF_01007">
    <property type="entry name" value="16SrRNA_methyltr_H"/>
    <property type="match status" value="1"/>
</dbReference>
<evidence type="ECO:0000256" key="4">
    <source>
        <dbReference type="ARBA" id="ARBA00022691"/>
    </source>
</evidence>
<keyword evidence="3" id="KW-0808">Transferase</keyword>
<dbReference type="GO" id="GO:0070475">
    <property type="term" value="P:rRNA base methylation"/>
    <property type="evidence" value="ECO:0007669"/>
    <property type="project" value="TreeGrafter"/>
</dbReference>
<proteinExistence type="inferred from homology"/>
<dbReference type="Proteomes" id="UP001153737">
    <property type="component" value="Chromosome 4"/>
</dbReference>
<keyword evidence="6" id="KW-1185">Reference proteome</keyword>
<dbReference type="Gene3D" id="3.40.50.150">
    <property type="entry name" value="Vaccinia Virus protein VP39"/>
    <property type="match status" value="1"/>
</dbReference>
<evidence type="ECO:0000256" key="1">
    <source>
        <dbReference type="ARBA" id="ARBA00010396"/>
    </source>
</evidence>
<keyword evidence="2" id="KW-0489">Methyltransferase</keyword>
<reference evidence="5" key="1">
    <citation type="submission" date="2022-01" db="EMBL/GenBank/DDBJ databases">
        <authorList>
            <person name="King R."/>
        </authorList>
    </citation>
    <scope>NUCLEOTIDE SEQUENCE</scope>
</reference>
<protein>
    <recommendedName>
        <fullName evidence="7">Methyltransferase-like protein 15 homolog</fullName>
    </recommendedName>
</protein>
<keyword evidence="4" id="KW-0949">S-adenosyl-L-methionine</keyword>
<dbReference type="OrthoDB" id="16290at2759"/>
<dbReference type="PANTHER" id="PTHR11265">
    <property type="entry name" value="S-ADENOSYL-METHYLTRANSFERASE MRAW"/>
    <property type="match status" value="1"/>
</dbReference>
<evidence type="ECO:0000256" key="2">
    <source>
        <dbReference type="ARBA" id="ARBA00022603"/>
    </source>
</evidence>
<dbReference type="NCBIfam" id="TIGR00006">
    <property type="entry name" value="16S rRNA (cytosine(1402)-N(4))-methyltransferase RsmH"/>
    <property type="match status" value="1"/>
</dbReference>
<dbReference type="GO" id="GO:0071424">
    <property type="term" value="F:rRNA (cytosine-N4-)-methyltransferase activity"/>
    <property type="evidence" value="ECO:0007669"/>
    <property type="project" value="TreeGrafter"/>
</dbReference>
<sequence length="363" mass="41149">MTNSFNMLNKQSLCQCYTLKLVKILGKRLYHAPRHVPVMVDEVVSFMKPEQGQTILDMTFGSGGHSRRLLSAAANIKLLALDRDPLALGYAEELAQEFPFQVTPLLGRFSELPKLLESKGIKQNTIDGILFDFGCSSMQFDEASRGFSVSKNGPLDMRMDGDRFSDSPTASDVLAKATEEDLYKIIKYYGEESLARKIARAIIEVRYLFKTVTTTEDLAILVESVCTHSHRVDKLQRKSSVATKTFQALRIFVNNELNEINYGLILAHKYLKIGGRIITITFHSLEDTIVKRHLFGNIIQNTVNTLPLKYTSHCTHIEESFVKNIMDRKWKMLHGHVLVPKYDEVEMNPRSRSAKLRAAVKTC</sequence>
<dbReference type="InterPro" id="IPR023397">
    <property type="entry name" value="SAM-dep_MeTrfase_MraW_recog"/>
</dbReference>
<dbReference type="PIRSF" id="PIRSF004486">
    <property type="entry name" value="MraW"/>
    <property type="match status" value="1"/>
</dbReference>
<organism evidence="5 6">
    <name type="scientific">Phaedon cochleariae</name>
    <name type="common">Mustard beetle</name>
    <dbReference type="NCBI Taxonomy" id="80249"/>
    <lineage>
        <taxon>Eukaryota</taxon>
        <taxon>Metazoa</taxon>
        <taxon>Ecdysozoa</taxon>
        <taxon>Arthropoda</taxon>
        <taxon>Hexapoda</taxon>
        <taxon>Insecta</taxon>
        <taxon>Pterygota</taxon>
        <taxon>Neoptera</taxon>
        <taxon>Endopterygota</taxon>
        <taxon>Coleoptera</taxon>
        <taxon>Polyphaga</taxon>
        <taxon>Cucujiformia</taxon>
        <taxon>Chrysomeloidea</taxon>
        <taxon>Chrysomelidae</taxon>
        <taxon>Chrysomelinae</taxon>
        <taxon>Chrysomelini</taxon>
        <taxon>Phaedon</taxon>
    </lineage>
</organism>
<reference evidence="5" key="2">
    <citation type="submission" date="2022-10" db="EMBL/GenBank/DDBJ databases">
        <authorList>
            <consortium name="ENA_rothamsted_submissions"/>
            <consortium name="culmorum"/>
            <person name="King R."/>
        </authorList>
    </citation>
    <scope>NUCLEOTIDE SEQUENCE</scope>
</reference>
<dbReference type="InterPro" id="IPR029063">
    <property type="entry name" value="SAM-dependent_MTases_sf"/>
</dbReference>
<gene>
    <name evidence="5" type="ORF">PHAECO_LOCUS8736</name>
</gene>
<dbReference type="SUPFAM" id="SSF53335">
    <property type="entry name" value="S-adenosyl-L-methionine-dependent methyltransferases"/>
    <property type="match status" value="1"/>
</dbReference>
<dbReference type="PANTHER" id="PTHR11265:SF0">
    <property type="entry name" value="12S RRNA N4-METHYLCYTIDINE METHYLTRANSFERASE"/>
    <property type="match status" value="1"/>
</dbReference>